<dbReference type="PANTHER" id="PTHR24416:SF602">
    <property type="entry name" value="PROTEIN VER-1-RELATED"/>
    <property type="match status" value="1"/>
</dbReference>
<keyword evidence="4" id="KW-0175">Coiled coil</keyword>
<evidence type="ECO:0000256" key="1">
    <source>
        <dbReference type="ARBA" id="ARBA00004167"/>
    </source>
</evidence>
<dbReference type="WBParaSite" id="PSAMB.scaffold3843size16655.g22705.t1">
    <property type="protein sequence ID" value="PSAMB.scaffold3843size16655.g22705.t1"/>
    <property type="gene ID" value="PSAMB.scaffold3843size16655.g22705"/>
</dbReference>
<dbReference type="InterPro" id="IPR001245">
    <property type="entry name" value="Ser-Thr/Tyr_kinase_cat_dom"/>
</dbReference>
<sequence length="478" mass="54648">MSSRRNSYIIHEIDPNEITIGPEVLGDGHFGKAYLGRMLNKSNNIILVAVKTLHVAQGQANVQLLQQQRDAVEEEIKLMARLATKHQNVLQLIGSLTTAENMLCLVTEYCEYRSLDHFLGTRKDKFINEIVVNGSADRRTFYKSDYDANWTQLFEERRAAGMVTTSDLLCFALQIADGVEFLHHKEILHRDLALRNILLTSDYVVKIADFGLSRRTSRGFYEKRRVQELPTLSTAPEALRNNTVPIESDRWTYGVVLWEMFSLGGEPREELRKHRPVYAPTEMFKLMKLLWNDEPILRPTLKQCKRYIVDKLLFSCPLLAERYTGNAESFEINDIDIDNQLFTAQNLLHTTTKGPFSSSKDRLHCQALDANYENEASVIKIATNTSSKNIFTMHCQTANGTLLQSKKYARNDKSLSCAKQAKCVKSTKEYKQPVINTARYLIIVRKNTGHTASGRGQETPDKFFRYSQLKNCRAKSFA</sequence>
<dbReference type="Pfam" id="PF07714">
    <property type="entry name" value="PK_Tyr_Ser-Thr"/>
    <property type="match status" value="1"/>
</dbReference>
<dbReference type="Gene3D" id="1.10.510.10">
    <property type="entry name" value="Transferase(Phosphotransferase) domain 1"/>
    <property type="match status" value="1"/>
</dbReference>
<evidence type="ECO:0000313" key="6">
    <source>
        <dbReference type="Proteomes" id="UP000887566"/>
    </source>
</evidence>
<dbReference type="AlphaFoldDB" id="A0A914WCC8"/>
<dbReference type="PANTHER" id="PTHR24416">
    <property type="entry name" value="TYROSINE-PROTEIN KINASE RECEPTOR"/>
    <property type="match status" value="1"/>
</dbReference>
<dbReference type="PROSITE" id="PS50011">
    <property type="entry name" value="PROTEIN_KINASE_DOM"/>
    <property type="match status" value="1"/>
</dbReference>
<name>A0A914WCC8_9BILA</name>
<reference evidence="7" key="1">
    <citation type="submission" date="2022-11" db="UniProtKB">
        <authorList>
            <consortium name="WormBaseParasite"/>
        </authorList>
    </citation>
    <scope>IDENTIFICATION</scope>
</reference>
<keyword evidence="3" id="KW-0067">ATP-binding</keyword>
<dbReference type="GO" id="GO:0004714">
    <property type="term" value="F:transmembrane receptor protein tyrosine kinase activity"/>
    <property type="evidence" value="ECO:0007669"/>
    <property type="project" value="UniProtKB-EC"/>
</dbReference>
<keyword evidence="6" id="KW-1185">Reference proteome</keyword>
<dbReference type="GO" id="GO:0043235">
    <property type="term" value="C:receptor complex"/>
    <property type="evidence" value="ECO:0007669"/>
    <property type="project" value="TreeGrafter"/>
</dbReference>
<comment type="catalytic activity">
    <reaction evidence="2">
        <text>L-tyrosyl-[protein] + ATP = O-phospho-L-tyrosyl-[protein] + ADP + H(+)</text>
        <dbReference type="Rhea" id="RHEA:10596"/>
        <dbReference type="Rhea" id="RHEA-COMP:10136"/>
        <dbReference type="Rhea" id="RHEA-COMP:20101"/>
        <dbReference type="ChEBI" id="CHEBI:15378"/>
        <dbReference type="ChEBI" id="CHEBI:30616"/>
        <dbReference type="ChEBI" id="CHEBI:46858"/>
        <dbReference type="ChEBI" id="CHEBI:61978"/>
        <dbReference type="ChEBI" id="CHEBI:456216"/>
        <dbReference type="EC" id="2.7.10.1"/>
    </reaction>
</comment>
<feature type="binding site" evidence="3">
    <location>
        <position position="51"/>
    </location>
    <ligand>
        <name>ATP</name>
        <dbReference type="ChEBI" id="CHEBI:30616"/>
    </ligand>
</feature>
<dbReference type="InterPro" id="IPR050122">
    <property type="entry name" value="RTK"/>
</dbReference>
<dbReference type="PROSITE" id="PS00109">
    <property type="entry name" value="PROTEIN_KINASE_TYR"/>
    <property type="match status" value="1"/>
</dbReference>
<dbReference type="GO" id="GO:0007169">
    <property type="term" value="P:cell surface receptor protein tyrosine kinase signaling pathway"/>
    <property type="evidence" value="ECO:0007669"/>
    <property type="project" value="TreeGrafter"/>
</dbReference>
<proteinExistence type="predicted"/>
<organism evidence="6 7">
    <name type="scientific">Plectus sambesii</name>
    <dbReference type="NCBI Taxonomy" id="2011161"/>
    <lineage>
        <taxon>Eukaryota</taxon>
        <taxon>Metazoa</taxon>
        <taxon>Ecdysozoa</taxon>
        <taxon>Nematoda</taxon>
        <taxon>Chromadorea</taxon>
        <taxon>Plectida</taxon>
        <taxon>Plectina</taxon>
        <taxon>Plectoidea</taxon>
        <taxon>Plectidae</taxon>
        <taxon>Plectus</taxon>
    </lineage>
</organism>
<protein>
    <submittedName>
        <fullName evidence="7">Protein kinase domain-containing protein</fullName>
    </submittedName>
</protein>
<feature type="domain" description="Protein kinase" evidence="5">
    <location>
        <begin position="19"/>
        <end position="313"/>
    </location>
</feature>
<dbReference type="GO" id="GO:0005524">
    <property type="term" value="F:ATP binding"/>
    <property type="evidence" value="ECO:0007669"/>
    <property type="project" value="UniProtKB-UniRule"/>
</dbReference>
<dbReference type="SMART" id="SM00219">
    <property type="entry name" value="TyrKc"/>
    <property type="match status" value="1"/>
</dbReference>
<dbReference type="PROSITE" id="PS00107">
    <property type="entry name" value="PROTEIN_KINASE_ATP"/>
    <property type="match status" value="1"/>
</dbReference>
<dbReference type="Gene3D" id="3.30.200.20">
    <property type="entry name" value="Phosphorylase Kinase, domain 1"/>
    <property type="match status" value="1"/>
</dbReference>
<dbReference type="GO" id="GO:0005886">
    <property type="term" value="C:plasma membrane"/>
    <property type="evidence" value="ECO:0007669"/>
    <property type="project" value="TreeGrafter"/>
</dbReference>
<dbReference type="InterPro" id="IPR008266">
    <property type="entry name" value="Tyr_kinase_AS"/>
</dbReference>
<dbReference type="InterPro" id="IPR020635">
    <property type="entry name" value="Tyr_kinase_cat_dom"/>
</dbReference>
<dbReference type="Proteomes" id="UP000887566">
    <property type="component" value="Unplaced"/>
</dbReference>
<dbReference type="InterPro" id="IPR017441">
    <property type="entry name" value="Protein_kinase_ATP_BS"/>
</dbReference>
<evidence type="ECO:0000256" key="2">
    <source>
        <dbReference type="ARBA" id="ARBA00051243"/>
    </source>
</evidence>
<dbReference type="SUPFAM" id="SSF56112">
    <property type="entry name" value="Protein kinase-like (PK-like)"/>
    <property type="match status" value="1"/>
</dbReference>
<dbReference type="CDD" id="cd00192">
    <property type="entry name" value="PTKc"/>
    <property type="match status" value="1"/>
</dbReference>
<accession>A0A914WCC8</accession>
<comment type="subcellular location">
    <subcellularLocation>
        <location evidence="1">Membrane</location>
        <topology evidence="1">Single-pass membrane protein</topology>
    </subcellularLocation>
</comment>
<dbReference type="InterPro" id="IPR000719">
    <property type="entry name" value="Prot_kinase_dom"/>
</dbReference>
<feature type="coiled-coil region" evidence="4">
    <location>
        <begin position="55"/>
        <end position="82"/>
    </location>
</feature>
<keyword evidence="3" id="KW-0547">Nucleotide-binding</keyword>
<evidence type="ECO:0000256" key="3">
    <source>
        <dbReference type="PROSITE-ProRule" id="PRU10141"/>
    </source>
</evidence>
<evidence type="ECO:0000313" key="7">
    <source>
        <dbReference type="WBParaSite" id="PSAMB.scaffold3843size16655.g22705.t1"/>
    </source>
</evidence>
<evidence type="ECO:0000259" key="5">
    <source>
        <dbReference type="PROSITE" id="PS50011"/>
    </source>
</evidence>
<dbReference type="InterPro" id="IPR011009">
    <property type="entry name" value="Kinase-like_dom_sf"/>
</dbReference>
<evidence type="ECO:0000256" key="4">
    <source>
        <dbReference type="SAM" id="Coils"/>
    </source>
</evidence>